<dbReference type="EMBL" id="LXQA010050322">
    <property type="protein sequence ID" value="MCI02826.1"/>
    <property type="molecule type" value="Genomic_DNA"/>
</dbReference>
<name>A0A392NUQ2_9FABA</name>
<feature type="region of interest" description="Disordered" evidence="1">
    <location>
        <begin position="1"/>
        <end position="43"/>
    </location>
</feature>
<keyword evidence="3" id="KW-1185">Reference proteome</keyword>
<sequence>MGVTQVVDLDGSGSQPSSPHPKGVRALRSRTTAPSKTAGEDTVVQEGVSDVQQDAAVMDMAESAVVEIDTTEAIRDTVPPPNVVSAGDGNRSSAWEETFDPIAFVERNLVMTGDSSRFNSIATSELRKLALNHDVKGLVLSHLLSARQEKEVLEACGPTSRVEKAAKEMENRHVEVERKYTAEIESLKSAHLEEITKL</sequence>
<accession>A0A392NUQ2</accession>
<comment type="caution">
    <text evidence="2">The sequence shown here is derived from an EMBL/GenBank/DDBJ whole genome shotgun (WGS) entry which is preliminary data.</text>
</comment>
<reference evidence="2 3" key="1">
    <citation type="journal article" date="2018" name="Front. Plant Sci.">
        <title>Red Clover (Trifolium pratense) and Zigzag Clover (T. medium) - A Picture of Genomic Similarities and Differences.</title>
        <authorList>
            <person name="Dluhosova J."/>
            <person name="Istvanek J."/>
            <person name="Nedelnik J."/>
            <person name="Repkova J."/>
        </authorList>
    </citation>
    <scope>NUCLEOTIDE SEQUENCE [LARGE SCALE GENOMIC DNA]</scope>
    <source>
        <strain evidence="3">cv. 10/8</strain>
        <tissue evidence="2">Leaf</tissue>
    </source>
</reference>
<evidence type="ECO:0000313" key="3">
    <source>
        <dbReference type="Proteomes" id="UP000265520"/>
    </source>
</evidence>
<organism evidence="2 3">
    <name type="scientific">Trifolium medium</name>
    <dbReference type="NCBI Taxonomy" id="97028"/>
    <lineage>
        <taxon>Eukaryota</taxon>
        <taxon>Viridiplantae</taxon>
        <taxon>Streptophyta</taxon>
        <taxon>Embryophyta</taxon>
        <taxon>Tracheophyta</taxon>
        <taxon>Spermatophyta</taxon>
        <taxon>Magnoliopsida</taxon>
        <taxon>eudicotyledons</taxon>
        <taxon>Gunneridae</taxon>
        <taxon>Pentapetalae</taxon>
        <taxon>rosids</taxon>
        <taxon>fabids</taxon>
        <taxon>Fabales</taxon>
        <taxon>Fabaceae</taxon>
        <taxon>Papilionoideae</taxon>
        <taxon>50 kb inversion clade</taxon>
        <taxon>NPAAA clade</taxon>
        <taxon>Hologalegina</taxon>
        <taxon>IRL clade</taxon>
        <taxon>Trifolieae</taxon>
        <taxon>Trifolium</taxon>
    </lineage>
</organism>
<proteinExistence type="predicted"/>
<evidence type="ECO:0000256" key="1">
    <source>
        <dbReference type="SAM" id="MobiDB-lite"/>
    </source>
</evidence>
<dbReference type="AlphaFoldDB" id="A0A392NUQ2"/>
<evidence type="ECO:0000313" key="2">
    <source>
        <dbReference type="EMBL" id="MCI02826.1"/>
    </source>
</evidence>
<dbReference type="Proteomes" id="UP000265520">
    <property type="component" value="Unassembled WGS sequence"/>
</dbReference>
<protein>
    <submittedName>
        <fullName evidence="2">Uncharacterized protein</fullName>
    </submittedName>
</protein>